<gene>
    <name evidence="1" type="ORF">LCGC14_2314320</name>
</gene>
<accession>A0A0F9EX55</accession>
<sequence length="238" mass="25479">HGIDVSVDDLIDLVSVLEANRDGSLGEAAIPPDDWVDERFTGFVVGAIVGHNAPDPECKGEVAKIVSLFATPTGPFARLDQLLAGDRGHRLEDLHVLAPPVPAGSPVMRGDNLFEVGAIVAHNTPCGSASVTAKITGLRFDVGMGGSIAFLDRELVGNREHLLRDLHVVAPAGPPVEDFVVGARVRYKETGHEATIVELWQGSVVLDRSFLAKVYPSSCKPTVATRIFRPDELEQVRP</sequence>
<proteinExistence type="predicted"/>
<organism evidence="1">
    <name type="scientific">marine sediment metagenome</name>
    <dbReference type="NCBI Taxonomy" id="412755"/>
    <lineage>
        <taxon>unclassified sequences</taxon>
        <taxon>metagenomes</taxon>
        <taxon>ecological metagenomes</taxon>
    </lineage>
</organism>
<name>A0A0F9EX55_9ZZZZ</name>
<dbReference type="EMBL" id="LAZR01032916">
    <property type="protein sequence ID" value="KKL49560.1"/>
    <property type="molecule type" value="Genomic_DNA"/>
</dbReference>
<reference evidence="1" key="1">
    <citation type="journal article" date="2015" name="Nature">
        <title>Complex archaea that bridge the gap between prokaryotes and eukaryotes.</title>
        <authorList>
            <person name="Spang A."/>
            <person name="Saw J.H."/>
            <person name="Jorgensen S.L."/>
            <person name="Zaremba-Niedzwiedzka K."/>
            <person name="Martijn J."/>
            <person name="Lind A.E."/>
            <person name="van Eijk R."/>
            <person name="Schleper C."/>
            <person name="Guy L."/>
            <person name="Ettema T.J."/>
        </authorList>
    </citation>
    <scope>NUCLEOTIDE SEQUENCE</scope>
</reference>
<feature type="non-terminal residue" evidence="1">
    <location>
        <position position="1"/>
    </location>
</feature>
<comment type="caution">
    <text evidence="1">The sequence shown here is derived from an EMBL/GenBank/DDBJ whole genome shotgun (WGS) entry which is preliminary data.</text>
</comment>
<evidence type="ECO:0000313" key="1">
    <source>
        <dbReference type="EMBL" id="KKL49560.1"/>
    </source>
</evidence>
<protein>
    <submittedName>
        <fullName evidence="1">Uncharacterized protein</fullName>
    </submittedName>
</protein>
<dbReference type="AlphaFoldDB" id="A0A0F9EX55"/>